<evidence type="ECO:0000313" key="3">
    <source>
        <dbReference type="Proteomes" id="UP000718821"/>
    </source>
</evidence>
<dbReference type="AlphaFoldDB" id="A0A938WY19"/>
<dbReference type="Pfam" id="PF01882">
    <property type="entry name" value="DUF58"/>
    <property type="match status" value="1"/>
</dbReference>
<accession>A0A938WY19</accession>
<dbReference type="InterPro" id="IPR002881">
    <property type="entry name" value="DUF58"/>
</dbReference>
<reference evidence="2" key="1">
    <citation type="submission" date="2020-08" db="EMBL/GenBank/DDBJ databases">
        <authorList>
            <person name="Cejkova D."/>
            <person name="Kubasova T."/>
            <person name="Jahodarova E."/>
            <person name="Rychlik I."/>
        </authorList>
    </citation>
    <scope>NUCLEOTIDE SEQUENCE</scope>
    <source>
        <strain evidence="2">An836</strain>
    </source>
</reference>
<comment type="caution">
    <text evidence="2">The sequence shown here is derived from an EMBL/GenBank/DDBJ whole genome shotgun (WGS) entry which is preliminary data.</text>
</comment>
<protein>
    <submittedName>
        <fullName evidence="2">DUF58 domain-containing protein</fullName>
    </submittedName>
</protein>
<evidence type="ECO:0000259" key="1">
    <source>
        <dbReference type="Pfam" id="PF01882"/>
    </source>
</evidence>
<reference evidence="2" key="2">
    <citation type="journal article" date="2021" name="Sci. Rep.">
        <title>The distribution of antibiotic resistance genes in chicken gut microbiota commensals.</title>
        <authorList>
            <person name="Juricova H."/>
            <person name="Matiasovicova J."/>
            <person name="Kubasova T."/>
            <person name="Cejkova D."/>
            <person name="Rychlik I."/>
        </authorList>
    </citation>
    <scope>NUCLEOTIDE SEQUENCE</scope>
    <source>
        <strain evidence="2">An836</strain>
    </source>
</reference>
<proteinExistence type="predicted"/>
<organism evidence="2 3">
    <name type="scientific">Bifidobacterium pullorum subsp. saeculare</name>
    <dbReference type="NCBI Taxonomy" id="78257"/>
    <lineage>
        <taxon>Bacteria</taxon>
        <taxon>Bacillati</taxon>
        <taxon>Actinomycetota</taxon>
        <taxon>Actinomycetes</taxon>
        <taxon>Bifidobacteriales</taxon>
        <taxon>Bifidobacteriaceae</taxon>
        <taxon>Bifidobacterium</taxon>
    </lineage>
</organism>
<keyword evidence="3" id="KW-1185">Reference proteome</keyword>
<sequence length="432" mass="45673">MMVDLGFFSGMASARWLRRRISRWQRPRWQRPRRQWVRRQWGRLHGQWPLTRPGCGVAVCGVALMAVFPICGWLECLAAGMTLLSLTAGALLMTVGRLPLAAGLTVSSTRVAVGGRVTVGLEAGNPGRHPSSAAVCAIGMAGDWHQVHVPGLAAGGTHRVTRVIVAQRRGRLTVGPAAMIRGDPVGLAVRKRRLAPAVAVTVHPRIVTLPRPIPQSVSRAGNRGDGWTGRGEGMELRELREYGPGDDARRIHWPSSLRLGVPVLRVAEAGHDGALALALDTTSNHYAAAEEFELAVSVYASLGVRWLRGGRPLHAAASPGAGLWRASRMAASPGVTSWEAGRTMAFLDACSVIVPADGVPATGPPPFAAQVLVVGSRREAVTCGDVPMLIQVRTGARTAVSGRAHGVLLTVGGLEELPKVLAGVLAVHGSRP</sequence>
<dbReference type="RefSeq" id="WP_204468617.1">
    <property type="nucleotide sequence ID" value="NZ_JACLYU010000007.1"/>
</dbReference>
<dbReference type="PANTHER" id="PTHR34351:SF1">
    <property type="entry name" value="SLR1927 PROTEIN"/>
    <property type="match status" value="1"/>
</dbReference>
<dbReference type="PANTHER" id="PTHR34351">
    <property type="entry name" value="SLR1927 PROTEIN-RELATED"/>
    <property type="match status" value="1"/>
</dbReference>
<feature type="domain" description="DUF58" evidence="1">
    <location>
        <begin position="238"/>
        <end position="310"/>
    </location>
</feature>
<gene>
    <name evidence="2" type="ORF">H7U32_04970</name>
</gene>
<evidence type="ECO:0000313" key="2">
    <source>
        <dbReference type="EMBL" id="MBM6699675.1"/>
    </source>
</evidence>
<dbReference type="EMBL" id="JACLYU010000007">
    <property type="protein sequence ID" value="MBM6699675.1"/>
    <property type="molecule type" value="Genomic_DNA"/>
</dbReference>
<name>A0A938WY19_9BIFI</name>
<dbReference type="Proteomes" id="UP000718821">
    <property type="component" value="Unassembled WGS sequence"/>
</dbReference>